<proteinExistence type="predicted"/>
<sequence length="309" mass="34836">MPRQTDCKALPHDLIFNLSDTFQKMSELGFTVASALESDHIAGYPVYVPTHGNNDTEHTSHEARRVAIRSMTHLTIQPSSHRTLDAGIVCSSPDTVIAVSAYNAAKDAFKQAVLDIRRFQKSSSTSASRISRLIENEIRDKGYRSEKLRRAMNAVRIADLDLKRCYTRIRIMPPNLEVFSWTWTTKHARIIKLNHEEAMLMASEWPDQRTAAIAVDLINRRCDPGAPLARKIPLPNQLRANFVYRKDGEIIRASAPISGVVVAQQKDMPRKLWRPDPGASNSQPPRLARQSSLEAKPIVDALSLYRYAR</sequence>
<name>A0ABV4WDD4_9GAMM</name>
<dbReference type="Proteomes" id="UP001576762">
    <property type="component" value="Unassembled WGS sequence"/>
</dbReference>
<evidence type="ECO:0000313" key="2">
    <source>
        <dbReference type="EMBL" id="MFB2717799.1"/>
    </source>
</evidence>
<feature type="compositionally biased region" description="Polar residues" evidence="1">
    <location>
        <begin position="279"/>
        <end position="291"/>
    </location>
</feature>
<comment type="caution">
    <text evidence="2">The sequence shown here is derived from an EMBL/GenBank/DDBJ whole genome shotgun (WGS) entry which is preliminary data.</text>
</comment>
<protein>
    <recommendedName>
        <fullName evidence="4">Replication terminus site-binding protein</fullName>
    </recommendedName>
</protein>
<keyword evidence="3" id="KW-1185">Reference proteome</keyword>
<feature type="region of interest" description="Disordered" evidence="1">
    <location>
        <begin position="268"/>
        <end position="291"/>
    </location>
</feature>
<evidence type="ECO:0000256" key="1">
    <source>
        <dbReference type="SAM" id="MobiDB-lite"/>
    </source>
</evidence>
<organism evidence="2 3">
    <name type="scientific">Marinobacter shengliensis</name>
    <dbReference type="NCBI Taxonomy" id="1389223"/>
    <lineage>
        <taxon>Bacteria</taxon>
        <taxon>Pseudomonadati</taxon>
        <taxon>Pseudomonadota</taxon>
        <taxon>Gammaproteobacteria</taxon>
        <taxon>Pseudomonadales</taxon>
        <taxon>Marinobacteraceae</taxon>
        <taxon>Marinobacter</taxon>
    </lineage>
</organism>
<gene>
    <name evidence="2" type="ORF">ACE05E_20200</name>
</gene>
<evidence type="ECO:0008006" key="4">
    <source>
        <dbReference type="Google" id="ProtNLM"/>
    </source>
</evidence>
<evidence type="ECO:0000313" key="3">
    <source>
        <dbReference type="Proteomes" id="UP001576762"/>
    </source>
</evidence>
<dbReference type="RefSeq" id="WP_374816132.1">
    <property type="nucleotide sequence ID" value="NZ_JBHFLD010000050.1"/>
</dbReference>
<reference evidence="2 3" key="1">
    <citation type="submission" date="2024-09" db="EMBL/GenBank/DDBJ databases">
        <title>Draft genome sequences of 6 high pH adapted Marinobacter shengliensis sp. isolated from Mariana forearc serpentinite mud volcanoes.</title>
        <authorList>
            <person name="Elkassas S."/>
            <person name="Serres M."/>
            <person name="Michael N."/>
            <person name="Amina P."/>
            <person name="Teodora Z."/>
            <person name="Julie H."/>
        </authorList>
    </citation>
    <scope>NUCLEOTIDE SEQUENCE [LARGE SCALE GENOMIC DNA]</scope>
    <source>
        <strain evidence="2 3">EB4</strain>
    </source>
</reference>
<accession>A0ABV4WDD4</accession>
<dbReference type="EMBL" id="JBHFLD010000050">
    <property type="protein sequence ID" value="MFB2717799.1"/>
    <property type="molecule type" value="Genomic_DNA"/>
</dbReference>